<evidence type="ECO:0000313" key="6">
    <source>
        <dbReference type="EMBL" id="KZS95808.1"/>
    </source>
</evidence>
<proteinExistence type="predicted"/>
<keyword evidence="4" id="KW-0067">ATP-binding</keyword>
<organism evidence="6 7">
    <name type="scientific">Sistotremastrum niveocremeum HHB9708</name>
    <dbReference type="NCBI Taxonomy" id="1314777"/>
    <lineage>
        <taxon>Eukaryota</taxon>
        <taxon>Fungi</taxon>
        <taxon>Dikarya</taxon>
        <taxon>Basidiomycota</taxon>
        <taxon>Agaricomycotina</taxon>
        <taxon>Agaricomycetes</taxon>
        <taxon>Sistotremastrales</taxon>
        <taxon>Sistotremastraceae</taxon>
        <taxon>Sertulicium</taxon>
        <taxon>Sertulicium niveocremeum</taxon>
    </lineage>
</organism>
<dbReference type="STRING" id="1314777.A0A164XBF3"/>
<dbReference type="PANTHER" id="PTHR44329:SF288">
    <property type="entry name" value="MITOGEN-ACTIVATED PROTEIN KINASE KINASE KINASE 20"/>
    <property type="match status" value="1"/>
</dbReference>
<evidence type="ECO:0000256" key="3">
    <source>
        <dbReference type="ARBA" id="ARBA00022777"/>
    </source>
</evidence>
<accession>A0A164XBF3</accession>
<dbReference type="AlphaFoldDB" id="A0A164XBF3"/>
<sequence>MSIADFEVNVIALRQKTEWKGKVNCMVNVQWEDTARGTSSIETETGDVLDDGEYKAILINQRLPFGIKTTGWGPERSLGIDVNQTIHNDDDEGSTSYFGFDGTVPMTQVFANNVVEGWFPLTNWRNRTGPGVDVCLKIIYTPRQPSIPSEPALSASLASYTRRRNPERLHDLTGQVEKTSSSAFAWGGFSDVWQGIWKDGTGSHKVAIKIIRNSLGLSKDDEGKLQRRLRREIKVWQSLDHPNVVTLCGICTNFGTFPSMVSLWHEKGSASNYLASLGDRATVRTKLKLLTEVARGLEYLHSLSPPIIHGDLKGPNVLINDKEEACLTDFGLSKIDEVAASVSFTTSTFSATVRWMAREMAEATSEDKMFSPTEWTDIWAYGNVIIEIMTDQVPYYDKKNEPSVIVAIARGITPKIPAGIVVHPDLQDVMKQCWNEEPTERPPMTEVVKKMERLWKESEHWDSK</sequence>
<evidence type="ECO:0000256" key="2">
    <source>
        <dbReference type="ARBA" id="ARBA00022741"/>
    </source>
</evidence>
<dbReference type="SMART" id="SM00220">
    <property type="entry name" value="S_TKc"/>
    <property type="match status" value="1"/>
</dbReference>
<evidence type="ECO:0000313" key="7">
    <source>
        <dbReference type="Proteomes" id="UP000076722"/>
    </source>
</evidence>
<dbReference type="SUPFAM" id="SSF56112">
    <property type="entry name" value="Protein kinase-like (PK-like)"/>
    <property type="match status" value="1"/>
</dbReference>
<dbReference type="Pfam" id="PF07714">
    <property type="entry name" value="PK_Tyr_Ser-Thr"/>
    <property type="match status" value="1"/>
</dbReference>
<dbReference type="Gene3D" id="1.10.510.10">
    <property type="entry name" value="Transferase(Phosphotransferase) domain 1"/>
    <property type="match status" value="1"/>
</dbReference>
<dbReference type="PROSITE" id="PS00108">
    <property type="entry name" value="PROTEIN_KINASE_ST"/>
    <property type="match status" value="1"/>
</dbReference>
<dbReference type="InterPro" id="IPR001245">
    <property type="entry name" value="Ser-Thr/Tyr_kinase_cat_dom"/>
</dbReference>
<evidence type="ECO:0000256" key="1">
    <source>
        <dbReference type="ARBA" id="ARBA00022679"/>
    </source>
</evidence>
<dbReference type="InterPro" id="IPR011009">
    <property type="entry name" value="Kinase-like_dom_sf"/>
</dbReference>
<dbReference type="InterPro" id="IPR051681">
    <property type="entry name" value="Ser/Thr_Kinases-Pseudokinases"/>
</dbReference>
<dbReference type="InterPro" id="IPR008271">
    <property type="entry name" value="Ser/Thr_kinase_AS"/>
</dbReference>
<protein>
    <submittedName>
        <fullName evidence="6">Kinase-like protein</fullName>
    </submittedName>
</protein>
<keyword evidence="3 6" id="KW-0418">Kinase</keyword>
<gene>
    <name evidence="6" type="ORF">SISNIDRAFT_451439</name>
</gene>
<evidence type="ECO:0000259" key="5">
    <source>
        <dbReference type="PROSITE" id="PS50011"/>
    </source>
</evidence>
<dbReference type="PANTHER" id="PTHR44329">
    <property type="entry name" value="SERINE/THREONINE-PROTEIN KINASE TNNI3K-RELATED"/>
    <property type="match status" value="1"/>
</dbReference>
<dbReference type="GO" id="GO:0004674">
    <property type="term" value="F:protein serine/threonine kinase activity"/>
    <property type="evidence" value="ECO:0007669"/>
    <property type="project" value="TreeGrafter"/>
</dbReference>
<dbReference type="InterPro" id="IPR000719">
    <property type="entry name" value="Prot_kinase_dom"/>
</dbReference>
<dbReference type="GO" id="GO:0005524">
    <property type="term" value="F:ATP binding"/>
    <property type="evidence" value="ECO:0007669"/>
    <property type="project" value="UniProtKB-KW"/>
</dbReference>
<evidence type="ECO:0000256" key="4">
    <source>
        <dbReference type="ARBA" id="ARBA00022840"/>
    </source>
</evidence>
<keyword evidence="1" id="KW-0808">Transferase</keyword>
<reference evidence="6 7" key="1">
    <citation type="journal article" date="2016" name="Mol. Biol. Evol.">
        <title>Comparative Genomics of Early-Diverging Mushroom-Forming Fungi Provides Insights into the Origins of Lignocellulose Decay Capabilities.</title>
        <authorList>
            <person name="Nagy L.G."/>
            <person name="Riley R."/>
            <person name="Tritt A."/>
            <person name="Adam C."/>
            <person name="Daum C."/>
            <person name="Floudas D."/>
            <person name="Sun H."/>
            <person name="Yadav J.S."/>
            <person name="Pangilinan J."/>
            <person name="Larsson K.H."/>
            <person name="Matsuura K."/>
            <person name="Barry K."/>
            <person name="Labutti K."/>
            <person name="Kuo R."/>
            <person name="Ohm R.A."/>
            <person name="Bhattacharya S.S."/>
            <person name="Shirouzu T."/>
            <person name="Yoshinaga Y."/>
            <person name="Martin F.M."/>
            <person name="Grigoriev I.V."/>
            <person name="Hibbett D.S."/>
        </authorList>
    </citation>
    <scope>NUCLEOTIDE SEQUENCE [LARGE SCALE GENOMIC DNA]</scope>
    <source>
        <strain evidence="6 7">HHB9708</strain>
    </source>
</reference>
<keyword evidence="2" id="KW-0547">Nucleotide-binding</keyword>
<dbReference type="Proteomes" id="UP000076722">
    <property type="component" value="Unassembled WGS sequence"/>
</dbReference>
<feature type="domain" description="Protein kinase" evidence="5">
    <location>
        <begin position="178"/>
        <end position="454"/>
    </location>
</feature>
<keyword evidence="7" id="KW-1185">Reference proteome</keyword>
<name>A0A164XBF3_9AGAM</name>
<dbReference type="PROSITE" id="PS50011">
    <property type="entry name" value="PROTEIN_KINASE_DOM"/>
    <property type="match status" value="1"/>
</dbReference>
<dbReference type="EMBL" id="KV419400">
    <property type="protein sequence ID" value="KZS95808.1"/>
    <property type="molecule type" value="Genomic_DNA"/>
</dbReference>
<dbReference type="OrthoDB" id="346907at2759"/>